<gene>
    <name evidence="1" type="ORF">FJT64_022539</name>
</gene>
<reference evidence="1 2" key="1">
    <citation type="submission" date="2019-07" db="EMBL/GenBank/DDBJ databases">
        <title>Draft genome assembly of a fouling barnacle, Amphibalanus amphitrite (Darwin, 1854): The first reference genome for Thecostraca.</title>
        <authorList>
            <person name="Kim W."/>
        </authorList>
    </citation>
    <scope>NUCLEOTIDE SEQUENCE [LARGE SCALE GENOMIC DNA]</scope>
    <source>
        <strain evidence="1">SNU_AA5</strain>
        <tissue evidence="1">Soma without cirri and trophi</tissue>
    </source>
</reference>
<dbReference type="EMBL" id="VIIS01000711">
    <property type="protein sequence ID" value="KAF0305908.1"/>
    <property type="molecule type" value="Genomic_DNA"/>
</dbReference>
<dbReference type="Proteomes" id="UP000440578">
    <property type="component" value="Unassembled WGS sequence"/>
</dbReference>
<evidence type="ECO:0000313" key="2">
    <source>
        <dbReference type="Proteomes" id="UP000440578"/>
    </source>
</evidence>
<accession>A0A6A4WUG5</accession>
<proteinExistence type="predicted"/>
<keyword evidence="2" id="KW-1185">Reference proteome</keyword>
<sequence length="88" mass="10004">MSHEGQRLAGRDGALLNLKTLSERRDAALCKLAADILANPAHPLYPGEQLANVRRPLRRQRKFVVPRAKTERYEKSTVPVLIDLMNRM</sequence>
<organism evidence="1 2">
    <name type="scientific">Amphibalanus amphitrite</name>
    <name type="common">Striped barnacle</name>
    <name type="synonym">Balanus amphitrite</name>
    <dbReference type="NCBI Taxonomy" id="1232801"/>
    <lineage>
        <taxon>Eukaryota</taxon>
        <taxon>Metazoa</taxon>
        <taxon>Ecdysozoa</taxon>
        <taxon>Arthropoda</taxon>
        <taxon>Crustacea</taxon>
        <taxon>Multicrustacea</taxon>
        <taxon>Cirripedia</taxon>
        <taxon>Thoracica</taxon>
        <taxon>Thoracicalcarea</taxon>
        <taxon>Balanomorpha</taxon>
        <taxon>Balanoidea</taxon>
        <taxon>Balanidae</taxon>
        <taxon>Amphibalaninae</taxon>
        <taxon>Amphibalanus</taxon>
    </lineage>
</organism>
<evidence type="ECO:0000313" key="1">
    <source>
        <dbReference type="EMBL" id="KAF0305908.1"/>
    </source>
</evidence>
<protein>
    <submittedName>
        <fullName evidence="1">Uncharacterized protein</fullName>
    </submittedName>
</protein>
<dbReference type="AlphaFoldDB" id="A0A6A4WUG5"/>
<name>A0A6A4WUG5_AMPAM</name>
<comment type="caution">
    <text evidence="1">The sequence shown here is derived from an EMBL/GenBank/DDBJ whole genome shotgun (WGS) entry which is preliminary data.</text>
</comment>